<evidence type="ECO:0000256" key="1">
    <source>
        <dbReference type="ARBA" id="ARBA00022603"/>
    </source>
</evidence>
<dbReference type="PANTHER" id="PTHR22808">
    <property type="entry name" value="NCL1 YEAST -RELATED NOL1/NOP2/FMU SUN DOMAIN-CONTAINING"/>
    <property type="match status" value="1"/>
</dbReference>
<dbReference type="InParanoid" id="A0A6J0UZ68"/>
<dbReference type="CTD" id="63899"/>
<dbReference type="InterPro" id="IPR023267">
    <property type="entry name" value="RCMT"/>
</dbReference>
<accession>A0A6J0UZ68</accession>
<feature type="binding site" evidence="5">
    <location>
        <begin position="276"/>
        <end position="282"/>
    </location>
    <ligand>
        <name>S-adenosyl-L-methionine</name>
        <dbReference type="ChEBI" id="CHEBI:59789"/>
    </ligand>
</feature>
<dbReference type="Gene3D" id="3.40.50.150">
    <property type="entry name" value="Vaccinia Virus protein VP39"/>
    <property type="match status" value="1"/>
</dbReference>
<evidence type="ECO:0000256" key="4">
    <source>
        <dbReference type="ARBA" id="ARBA00022884"/>
    </source>
</evidence>
<dbReference type="Proteomes" id="UP001652642">
    <property type="component" value="Chromosome 3"/>
</dbReference>
<name>A0A6J0UZ68_9SAUR</name>
<dbReference type="PROSITE" id="PS51686">
    <property type="entry name" value="SAM_MT_RSMB_NOP"/>
    <property type="match status" value="1"/>
</dbReference>
<feature type="binding site" evidence="5">
    <location>
        <position position="299"/>
    </location>
    <ligand>
        <name>S-adenosyl-L-methionine</name>
        <dbReference type="ChEBI" id="CHEBI:59789"/>
    </ligand>
</feature>
<evidence type="ECO:0000256" key="3">
    <source>
        <dbReference type="ARBA" id="ARBA00022691"/>
    </source>
</evidence>
<dbReference type="CDD" id="cd02440">
    <property type="entry name" value="AdoMet_MTases"/>
    <property type="match status" value="1"/>
</dbReference>
<evidence type="ECO:0000313" key="9">
    <source>
        <dbReference type="RefSeq" id="XP_020665957.2"/>
    </source>
</evidence>
<feature type="region of interest" description="Disordered" evidence="6">
    <location>
        <begin position="1"/>
        <end position="24"/>
    </location>
</feature>
<dbReference type="Pfam" id="PF01189">
    <property type="entry name" value="Methyltr_RsmB-F"/>
    <property type="match status" value="1"/>
</dbReference>
<keyword evidence="2 5" id="KW-0808">Transferase</keyword>
<keyword evidence="8" id="KW-1185">Reference proteome</keyword>
<keyword evidence="3 5" id="KW-0949">S-adenosyl-L-methionine</keyword>
<dbReference type="RefSeq" id="XP_020665957.2">
    <property type="nucleotide sequence ID" value="XM_020810298.2"/>
</dbReference>
<sequence length="471" mass="53007">MRLDYSSHNSTASRSSSLADSRIHGRRSRKELPVVCQLPFEPAQCRILSPKKFYTSFLTAYLRGAHLWLFLSHRRRHHVLLLKVGPIDPPLRLPMACPRGLSRRALPCLLQVGRLLRGEPREAAASCCRRRTHSSSSPQKQLETKSETVHQKQICQIVLDHFEKQYSKELGEAWNSVRKVLTAPQCWQYGVLLNKFSFSSKVENDLRLKGYHLLFPETSSCFHQSFKCYISSTPGRFPAQRYRAGKLKEYYLLNVASLLAVLALEIKNGEKVLDLCAAPGGKSIATLHCAWPGLLHSNEYDHLRAQWLRKTLESFIPESLMHIVTLSQLDGREMGDMKPETFDKVLVDAPCSNDRSWLFSSDIQQATLQLAQRKALSAVQLQLLRSAIKALRPGGSLVYSTCTLSKGENSDVITEILNSCSDVLPEDMGALANVASQEFVLASGVQQHELLVLPEKGRAWGPMYISKLKKI</sequence>
<dbReference type="GO" id="GO:0005762">
    <property type="term" value="C:mitochondrial large ribosomal subunit"/>
    <property type="evidence" value="ECO:0007669"/>
    <property type="project" value="TreeGrafter"/>
</dbReference>
<dbReference type="SUPFAM" id="SSF53335">
    <property type="entry name" value="S-adenosyl-L-methionine-dependent methyltransferases"/>
    <property type="match status" value="1"/>
</dbReference>
<feature type="compositionally biased region" description="Low complexity" evidence="6">
    <location>
        <begin position="1"/>
        <end position="20"/>
    </location>
</feature>
<proteinExistence type="inferred from homology"/>
<feature type="binding site" evidence="5">
    <location>
        <position position="348"/>
    </location>
    <ligand>
        <name>S-adenosyl-L-methionine</name>
        <dbReference type="ChEBI" id="CHEBI:59789"/>
    </ligand>
</feature>
<feature type="active site" description="Nucleophile" evidence="5">
    <location>
        <position position="402"/>
    </location>
</feature>
<evidence type="ECO:0000256" key="5">
    <source>
        <dbReference type="PROSITE-ProRule" id="PRU01023"/>
    </source>
</evidence>
<reference evidence="9" key="1">
    <citation type="submission" date="2025-08" db="UniProtKB">
        <authorList>
            <consortium name="RefSeq"/>
        </authorList>
    </citation>
    <scope>IDENTIFICATION</scope>
</reference>
<dbReference type="Gene3D" id="6.20.240.40">
    <property type="match status" value="1"/>
</dbReference>
<dbReference type="InterPro" id="IPR049560">
    <property type="entry name" value="MeTrfase_RsmB-F_NOP2_cat"/>
</dbReference>
<dbReference type="PANTHER" id="PTHR22808:SF8">
    <property type="entry name" value="TRNA (CYTOSINE(34)-C(5))-METHYLTRANSFERASE, MITOCHONDRIAL"/>
    <property type="match status" value="1"/>
</dbReference>
<dbReference type="KEGG" id="pvt:110088159"/>
<dbReference type="GO" id="GO:0008173">
    <property type="term" value="F:RNA methyltransferase activity"/>
    <property type="evidence" value="ECO:0007669"/>
    <property type="project" value="InterPro"/>
</dbReference>
<organism evidence="8 9">
    <name type="scientific">Pogona vitticeps</name>
    <name type="common">central bearded dragon</name>
    <dbReference type="NCBI Taxonomy" id="103695"/>
    <lineage>
        <taxon>Eukaryota</taxon>
        <taxon>Metazoa</taxon>
        <taxon>Chordata</taxon>
        <taxon>Craniata</taxon>
        <taxon>Vertebrata</taxon>
        <taxon>Euteleostomi</taxon>
        <taxon>Lepidosauria</taxon>
        <taxon>Squamata</taxon>
        <taxon>Bifurcata</taxon>
        <taxon>Unidentata</taxon>
        <taxon>Episquamata</taxon>
        <taxon>Toxicofera</taxon>
        <taxon>Iguania</taxon>
        <taxon>Acrodonta</taxon>
        <taxon>Agamidae</taxon>
        <taxon>Amphibolurinae</taxon>
        <taxon>Pogona</taxon>
    </lineage>
</organism>
<comment type="similarity">
    <text evidence="5">Belongs to the class I-like SAM-binding methyltransferase superfamily. RsmB/NOP family.</text>
</comment>
<protein>
    <submittedName>
        <fullName evidence="9">tRNA (Cytosine(34)-C(5))-methyltransferase, mitochondrial isoform X1</fullName>
    </submittedName>
</protein>
<dbReference type="AlphaFoldDB" id="A0A6J0UZ68"/>
<evidence type="ECO:0000256" key="6">
    <source>
        <dbReference type="SAM" id="MobiDB-lite"/>
    </source>
</evidence>
<dbReference type="SMR" id="A0A6J0UZ68"/>
<dbReference type="PRINTS" id="PR02008">
    <property type="entry name" value="RCMTFAMILY"/>
</dbReference>
<dbReference type="GeneID" id="110088159"/>
<dbReference type="GO" id="GO:0003723">
    <property type="term" value="F:RNA binding"/>
    <property type="evidence" value="ECO:0007669"/>
    <property type="project" value="UniProtKB-UniRule"/>
</dbReference>
<feature type="region of interest" description="Disordered" evidence="6">
    <location>
        <begin position="127"/>
        <end position="146"/>
    </location>
</feature>
<evidence type="ECO:0000256" key="2">
    <source>
        <dbReference type="ARBA" id="ARBA00022679"/>
    </source>
</evidence>
<evidence type="ECO:0000313" key="8">
    <source>
        <dbReference type="Proteomes" id="UP001652642"/>
    </source>
</evidence>
<evidence type="ECO:0000259" key="7">
    <source>
        <dbReference type="PROSITE" id="PS51686"/>
    </source>
</evidence>
<dbReference type="InterPro" id="IPR001678">
    <property type="entry name" value="MeTrfase_RsmB-F_NOP2_dom"/>
</dbReference>
<gene>
    <name evidence="9" type="primary">NSUN3</name>
</gene>
<keyword evidence="1 5" id="KW-0489">Methyltransferase</keyword>
<feature type="binding site" evidence="5">
    <location>
        <position position="330"/>
    </location>
    <ligand>
        <name>S-adenosyl-L-methionine</name>
        <dbReference type="ChEBI" id="CHEBI:59789"/>
    </ligand>
</feature>
<dbReference type="OrthoDB" id="8020218at2759"/>
<dbReference type="InterPro" id="IPR029063">
    <property type="entry name" value="SAM-dependent_MTases_sf"/>
</dbReference>
<dbReference type="GO" id="GO:0031167">
    <property type="term" value="P:rRNA methylation"/>
    <property type="evidence" value="ECO:0007669"/>
    <property type="project" value="TreeGrafter"/>
</dbReference>
<keyword evidence="4 5" id="KW-0694">RNA-binding</keyword>
<feature type="domain" description="SAM-dependent MTase RsmB/NOP-type" evidence="7">
    <location>
        <begin position="177"/>
        <end position="471"/>
    </location>
</feature>